<accession>A0ABR6NG77</accession>
<proteinExistence type="predicted"/>
<evidence type="ECO:0000313" key="4">
    <source>
        <dbReference type="Proteomes" id="UP001138540"/>
    </source>
</evidence>
<evidence type="ECO:0000256" key="2">
    <source>
        <dbReference type="SAM" id="MobiDB-lite"/>
    </source>
</evidence>
<dbReference type="RefSeq" id="WP_184153626.1">
    <property type="nucleotide sequence ID" value="NZ_JACHKA010000001.1"/>
</dbReference>
<reference evidence="3 4" key="1">
    <citation type="submission" date="2020-08" db="EMBL/GenBank/DDBJ databases">
        <title>Exploring microbial biodiversity for novel pathways involved in the catabolism of aromatic compounds derived from lignin.</title>
        <authorList>
            <person name="Elkins J."/>
        </authorList>
    </citation>
    <scope>NUCLEOTIDE SEQUENCE [LARGE SCALE GENOMIC DNA]</scope>
    <source>
        <strain evidence="3 4">B1D3A</strain>
    </source>
</reference>
<feature type="region of interest" description="Disordered" evidence="2">
    <location>
        <begin position="409"/>
        <end position="428"/>
    </location>
</feature>
<evidence type="ECO:0000313" key="3">
    <source>
        <dbReference type="EMBL" id="MBB5986290.1"/>
    </source>
</evidence>
<keyword evidence="1" id="KW-0802">TPR repeat</keyword>
<dbReference type="SUPFAM" id="SSF48452">
    <property type="entry name" value="TPR-like"/>
    <property type="match status" value="2"/>
</dbReference>
<dbReference type="Proteomes" id="UP001138540">
    <property type="component" value="Unassembled WGS sequence"/>
</dbReference>
<dbReference type="Gene3D" id="2.60.120.620">
    <property type="entry name" value="q2cbj1_9rhob like domain"/>
    <property type="match status" value="1"/>
</dbReference>
<dbReference type="InterPro" id="IPR012668">
    <property type="entry name" value="CHP02466"/>
</dbReference>
<gene>
    <name evidence="3" type="ORF">HNP60_002264</name>
</gene>
<keyword evidence="4" id="KW-1185">Reference proteome</keyword>
<comment type="caution">
    <text evidence="3">The sequence shown here is derived from an EMBL/GenBank/DDBJ whole genome shotgun (WGS) entry which is preliminary data.</text>
</comment>
<feature type="repeat" description="TPR" evidence="1">
    <location>
        <begin position="113"/>
        <end position="146"/>
    </location>
</feature>
<dbReference type="SMART" id="SM00028">
    <property type="entry name" value="TPR"/>
    <property type="match status" value="5"/>
</dbReference>
<protein>
    <submittedName>
        <fullName evidence="3">Tetratricopeptide (TPR) repeat protein</fullName>
    </submittedName>
</protein>
<dbReference type="Gene3D" id="1.25.40.10">
    <property type="entry name" value="Tetratricopeptide repeat domain"/>
    <property type="match status" value="2"/>
</dbReference>
<dbReference type="PROSITE" id="PS50005">
    <property type="entry name" value="TPR"/>
    <property type="match status" value="1"/>
</dbReference>
<sequence>MTPRPPLSDHQLSELRRAQQLVREGKGQGAIERIRPLLEAKVIHADVYWLFAEACRLAGLKAEARTSLNAAINLDPAQPGPWAALGSLLEEMEDLGTALVARRRLVEVDPDGVNAWLALGDLLLRLGDAREAEPAYRRALALVPGGFRAGHGLALALRLQDRPQEALAVTGTLVTRPGVPALTRTLHGHLLGDLDRLEDAAAQYRAVIATRPEELDAQETLARLLPQIGRGDEALAGYEAALRARPGDRALWRSAVRTARGLRRWPACLAWSEQAVRRFPGDPFLAVAHADALGFSGDPQAALALLEPLAGGPAPDAFAAVQAAHWRLATGDPEAAERHARAATALAPDEQTGWAYLATAWRLLNDPRERWLIDPERHVGTLMLEPPPGYADRESFLAELRAVLEGMHGANAHHPDDQSARQGTQTRGHLFTRRDPVIEALSRTLHRQIEEWLATLPRDETHPFLRRNTGWIGFRHSWSIRLRDSGFHVSHIHQEGWLSSAFYVSLPPEVESAPADGDVPGALVFGVPDASLGLSLPPRRVERAEVGKLVLFPSYAWHGTVPFASAHPRMTVAFDALPVPAQS</sequence>
<dbReference type="InterPro" id="IPR019734">
    <property type="entry name" value="TPR_rpt"/>
</dbReference>
<dbReference type="Pfam" id="PF13432">
    <property type="entry name" value="TPR_16"/>
    <property type="match status" value="3"/>
</dbReference>
<name>A0ABR6NG77_9SPHN</name>
<dbReference type="PANTHER" id="PTHR12558">
    <property type="entry name" value="CELL DIVISION CYCLE 16,23,27"/>
    <property type="match status" value="1"/>
</dbReference>
<dbReference type="Pfam" id="PF13759">
    <property type="entry name" value="2OG-FeII_Oxy_5"/>
    <property type="match status" value="1"/>
</dbReference>
<dbReference type="InterPro" id="IPR011990">
    <property type="entry name" value="TPR-like_helical_dom_sf"/>
</dbReference>
<dbReference type="EMBL" id="JACHKA010000001">
    <property type="protein sequence ID" value="MBB5986290.1"/>
    <property type="molecule type" value="Genomic_DNA"/>
</dbReference>
<organism evidence="3 4">
    <name type="scientific">Sphingobium lignivorans</name>
    <dbReference type="NCBI Taxonomy" id="2735886"/>
    <lineage>
        <taxon>Bacteria</taxon>
        <taxon>Pseudomonadati</taxon>
        <taxon>Pseudomonadota</taxon>
        <taxon>Alphaproteobacteria</taxon>
        <taxon>Sphingomonadales</taxon>
        <taxon>Sphingomonadaceae</taxon>
        <taxon>Sphingobium</taxon>
    </lineage>
</organism>
<dbReference type="PANTHER" id="PTHR12558:SF13">
    <property type="entry name" value="CELL DIVISION CYCLE PROTEIN 27 HOMOLOG"/>
    <property type="match status" value="1"/>
</dbReference>
<evidence type="ECO:0000256" key="1">
    <source>
        <dbReference type="PROSITE-ProRule" id="PRU00339"/>
    </source>
</evidence>